<dbReference type="GO" id="GO:0004427">
    <property type="term" value="F:inorganic diphosphate phosphatase activity"/>
    <property type="evidence" value="ECO:0007669"/>
    <property type="project" value="UniProtKB-EC"/>
</dbReference>
<dbReference type="NCBIfam" id="TIGR01509">
    <property type="entry name" value="HAD-SF-IA-v3"/>
    <property type="match status" value="1"/>
</dbReference>
<dbReference type="InterPro" id="IPR023214">
    <property type="entry name" value="HAD_sf"/>
</dbReference>
<dbReference type="InterPro" id="IPR023198">
    <property type="entry name" value="PGP-like_dom2"/>
</dbReference>
<dbReference type="EMBL" id="LOEE01000032">
    <property type="protein sequence ID" value="KXG75670.1"/>
    <property type="molecule type" value="Genomic_DNA"/>
</dbReference>
<dbReference type="EC" id="3.6.1.1" evidence="1"/>
<dbReference type="InterPro" id="IPR041492">
    <property type="entry name" value="HAD_2"/>
</dbReference>
<name>A0A140L545_9FIRM</name>
<dbReference type="NCBIfam" id="TIGR01549">
    <property type="entry name" value="HAD-SF-IA-v1"/>
    <property type="match status" value="1"/>
</dbReference>
<sequence>MAIQYILFDLDGTLLDTNNLIIESFQHTYRKHLKKEVSKEYIVKTFGEILRTTLERECKDCVEEAIHTYRTFQIENFDRLITIHVGVKEALKALHCKGYKLAVVTSRLNESATKGLRHFGIEGYFDCLIGADDTKHHKPNPTPALMALERLGGTPEEAMMVGDSPFDIQCAKNAGILSVAVSWSALPSHLYMQHSPDYVVDSMEELVALIDRLNHKSPSSMGR</sequence>
<dbReference type="STRING" id="520762.AN619_16660"/>
<keyword evidence="1" id="KW-0378">Hydrolase</keyword>
<dbReference type="InterPro" id="IPR050155">
    <property type="entry name" value="HAD-like_hydrolase_sf"/>
</dbReference>
<dbReference type="Gene3D" id="1.10.150.240">
    <property type="entry name" value="Putative phosphatase, domain 2"/>
    <property type="match status" value="1"/>
</dbReference>
<keyword evidence="2" id="KW-1185">Reference proteome</keyword>
<dbReference type="NCBIfam" id="NF009804">
    <property type="entry name" value="PRK13288.1"/>
    <property type="match status" value="1"/>
</dbReference>
<organism evidence="1 2">
    <name type="scientific">Thermotalea metallivorans</name>
    <dbReference type="NCBI Taxonomy" id="520762"/>
    <lineage>
        <taxon>Bacteria</taxon>
        <taxon>Bacillati</taxon>
        <taxon>Bacillota</taxon>
        <taxon>Clostridia</taxon>
        <taxon>Peptostreptococcales</taxon>
        <taxon>Thermotaleaceae</taxon>
        <taxon>Thermotalea</taxon>
    </lineage>
</organism>
<dbReference type="InterPro" id="IPR006439">
    <property type="entry name" value="HAD-SF_hydro_IA"/>
</dbReference>
<dbReference type="Proteomes" id="UP000070456">
    <property type="component" value="Unassembled WGS sequence"/>
</dbReference>
<dbReference type="SUPFAM" id="SSF56784">
    <property type="entry name" value="HAD-like"/>
    <property type="match status" value="1"/>
</dbReference>
<dbReference type="RefSeq" id="WP_068556254.1">
    <property type="nucleotide sequence ID" value="NZ_LOEE01000032.1"/>
</dbReference>
<comment type="caution">
    <text evidence="1">The sequence shown here is derived from an EMBL/GenBank/DDBJ whole genome shotgun (WGS) entry which is preliminary data.</text>
</comment>
<dbReference type="GO" id="GO:0008967">
    <property type="term" value="F:phosphoglycolate phosphatase activity"/>
    <property type="evidence" value="ECO:0007669"/>
    <property type="project" value="TreeGrafter"/>
</dbReference>
<protein>
    <submittedName>
        <fullName evidence="1">Pyrophosphatase PpaX</fullName>
        <ecNumber evidence="1">3.6.1.1</ecNumber>
    </submittedName>
</protein>
<dbReference type="OrthoDB" id="9792518at2"/>
<evidence type="ECO:0000313" key="1">
    <source>
        <dbReference type="EMBL" id="KXG75670.1"/>
    </source>
</evidence>
<evidence type="ECO:0000313" key="2">
    <source>
        <dbReference type="Proteomes" id="UP000070456"/>
    </source>
</evidence>
<dbReference type="Gene3D" id="3.40.50.1000">
    <property type="entry name" value="HAD superfamily/HAD-like"/>
    <property type="match status" value="1"/>
</dbReference>
<dbReference type="PANTHER" id="PTHR43434">
    <property type="entry name" value="PHOSPHOGLYCOLATE PHOSPHATASE"/>
    <property type="match status" value="1"/>
</dbReference>
<dbReference type="GO" id="GO:0006281">
    <property type="term" value="P:DNA repair"/>
    <property type="evidence" value="ECO:0007669"/>
    <property type="project" value="TreeGrafter"/>
</dbReference>
<dbReference type="InterPro" id="IPR036412">
    <property type="entry name" value="HAD-like_sf"/>
</dbReference>
<dbReference type="GO" id="GO:0005829">
    <property type="term" value="C:cytosol"/>
    <property type="evidence" value="ECO:0007669"/>
    <property type="project" value="TreeGrafter"/>
</dbReference>
<dbReference type="SFLD" id="SFLDG01135">
    <property type="entry name" value="C1.5.6:_HAD__Beta-PGM__Phospha"/>
    <property type="match status" value="1"/>
</dbReference>
<accession>A0A140L545</accession>
<dbReference type="AlphaFoldDB" id="A0A140L545"/>
<dbReference type="Pfam" id="PF13419">
    <property type="entry name" value="HAD_2"/>
    <property type="match status" value="1"/>
</dbReference>
<dbReference type="SFLD" id="SFLDG01129">
    <property type="entry name" value="C1.5:_HAD__Beta-PGM__Phosphata"/>
    <property type="match status" value="1"/>
</dbReference>
<proteinExistence type="predicted"/>
<reference evidence="1 2" key="1">
    <citation type="submission" date="2015-12" db="EMBL/GenBank/DDBJ databases">
        <title>Draft genome sequence of the thermoanaerobe Thermotalea metallivorans, an isolate from the runoff channel of the Great Artesian Basin, Australia.</title>
        <authorList>
            <person name="Patel B.K."/>
        </authorList>
    </citation>
    <scope>NUCLEOTIDE SEQUENCE [LARGE SCALE GENOMIC DNA]</scope>
    <source>
        <strain evidence="1 2">B2-1</strain>
    </source>
</reference>
<dbReference type="PANTHER" id="PTHR43434:SF26">
    <property type="entry name" value="PYROPHOSPHATASE PPAX"/>
    <property type="match status" value="1"/>
</dbReference>
<gene>
    <name evidence="1" type="primary">ppaX</name>
    <name evidence="1" type="ORF">AN619_16660</name>
</gene>
<dbReference type="FunFam" id="3.40.50.1000:FF:000022">
    <property type="entry name" value="Phosphoglycolate phosphatase"/>
    <property type="match status" value="1"/>
</dbReference>
<dbReference type="SFLD" id="SFLDS00003">
    <property type="entry name" value="Haloacid_Dehalogenase"/>
    <property type="match status" value="1"/>
</dbReference>
<dbReference type="PRINTS" id="PR00413">
    <property type="entry name" value="HADHALOGNASE"/>
</dbReference>